<dbReference type="STRING" id="754436.JCM19237_2244"/>
<dbReference type="EMBL" id="BBMN01000003">
    <property type="protein sequence ID" value="GAL04093.1"/>
    <property type="molecule type" value="Genomic_DNA"/>
</dbReference>
<evidence type="ECO:0000313" key="1">
    <source>
        <dbReference type="EMBL" id="GAL04093.1"/>
    </source>
</evidence>
<organism evidence="1 3">
    <name type="scientific">Photobacterium aphoticum</name>
    <dbReference type="NCBI Taxonomy" id="754436"/>
    <lineage>
        <taxon>Bacteria</taxon>
        <taxon>Pseudomonadati</taxon>
        <taxon>Pseudomonadota</taxon>
        <taxon>Gammaproteobacteria</taxon>
        <taxon>Vibrionales</taxon>
        <taxon>Vibrionaceae</taxon>
        <taxon>Photobacterium</taxon>
    </lineage>
</organism>
<accession>A0A090QPC3</accession>
<dbReference type="PATRIC" id="fig|754436.4.peg.612"/>
<gene>
    <name evidence="2" type="ORF">ABT58_02905</name>
    <name evidence="1" type="ORF">JCM19237_2244</name>
</gene>
<dbReference type="RefSeq" id="WP_047872871.1">
    <property type="nucleotide sequence ID" value="NZ_BMYC01000027.1"/>
</dbReference>
<dbReference type="Proteomes" id="UP000036426">
    <property type="component" value="Unassembled WGS sequence"/>
</dbReference>
<evidence type="ECO:0000313" key="2">
    <source>
        <dbReference type="EMBL" id="KLV02480.1"/>
    </source>
</evidence>
<evidence type="ECO:0000313" key="3">
    <source>
        <dbReference type="Proteomes" id="UP000029227"/>
    </source>
</evidence>
<dbReference type="AlphaFoldDB" id="A0A090QPC3"/>
<dbReference type="EMBL" id="LDOV01000006">
    <property type="protein sequence ID" value="KLV02480.1"/>
    <property type="molecule type" value="Genomic_DNA"/>
</dbReference>
<evidence type="ECO:0000313" key="4">
    <source>
        <dbReference type="Proteomes" id="UP000036426"/>
    </source>
</evidence>
<dbReference type="Proteomes" id="UP000029227">
    <property type="component" value="Unassembled WGS sequence"/>
</dbReference>
<protein>
    <submittedName>
        <fullName evidence="1">Uncharacterized protein</fullName>
    </submittedName>
</protein>
<keyword evidence="4" id="KW-1185">Reference proteome</keyword>
<sequence>MDFTTCRIPVRCRDNKDEFPCEEKLNEFRNKAELKRWWNVPFIDELCYEETGAIGVYVLDSFSWDGPRQISTHESFDEAVNAVNFYITHSQLWRRIDEPYCPLAKVDHLIDHYASLTGCKKPSPNEVFENLFYWLPAAEVTGEGAST</sequence>
<proteinExistence type="predicted"/>
<comment type="caution">
    <text evidence="1">The sequence shown here is derived from an EMBL/GenBank/DDBJ whole genome shotgun (WGS) entry which is preliminary data.</text>
</comment>
<name>A0A090QPC3_9GAMM</name>
<dbReference type="OrthoDB" id="5816951at2"/>
<reference evidence="1 3" key="1">
    <citation type="journal article" date="2014" name="Genome Announc.">
        <title>Draft Genome Sequences of Two Vibrionaceae Species, Vibrio ponticus C121 and Photobacterium aphoticum C119, Isolated as Coral Reef Microbiota.</title>
        <authorList>
            <person name="Al-saari N."/>
            <person name="Meirelles P.M."/>
            <person name="Mino S."/>
            <person name="Suda W."/>
            <person name="Oshima K."/>
            <person name="Hattori M."/>
            <person name="Ohkuma M."/>
            <person name="Thompson F.L."/>
            <person name="Gomez-Gil B."/>
            <person name="Sawabe T."/>
            <person name="Sawabe T."/>
        </authorList>
    </citation>
    <scope>NUCLEOTIDE SEQUENCE [LARGE SCALE GENOMIC DNA]</scope>
    <source>
        <strain evidence="1 3">JCM 19237</strain>
    </source>
</reference>
<reference evidence="2 4" key="2">
    <citation type="submission" date="2015-05" db="EMBL/GenBank/DDBJ databases">
        <title>Photobacterium galathea sp. nov.</title>
        <authorList>
            <person name="Machado H."/>
            <person name="Gram L."/>
        </authorList>
    </citation>
    <scope>NUCLEOTIDE SEQUENCE [LARGE SCALE GENOMIC DNA]</scope>
    <source>
        <strain evidence="2 4">DSM 25995</strain>
    </source>
</reference>